<accession>A0A822ZPQ6</accession>
<evidence type="ECO:0000313" key="2">
    <source>
        <dbReference type="EMBL" id="DAD46803.1"/>
    </source>
</evidence>
<keyword evidence="3" id="KW-1185">Reference proteome</keyword>
<feature type="compositionally biased region" description="Polar residues" evidence="1">
    <location>
        <begin position="1"/>
        <end position="12"/>
    </location>
</feature>
<evidence type="ECO:0000256" key="1">
    <source>
        <dbReference type="SAM" id="MobiDB-lite"/>
    </source>
</evidence>
<reference evidence="2 3" key="1">
    <citation type="journal article" date="2020" name="Mol. Biol. Evol.">
        <title>Distinct Expression and Methylation Patterns for Genes with Different Fates following a Single Whole-Genome Duplication in Flowering Plants.</title>
        <authorList>
            <person name="Shi T."/>
            <person name="Rahmani R.S."/>
            <person name="Gugger P.F."/>
            <person name="Wang M."/>
            <person name="Li H."/>
            <person name="Zhang Y."/>
            <person name="Li Z."/>
            <person name="Wang Q."/>
            <person name="Van de Peer Y."/>
            <person name="Marchal K."/>
            <person name="Chen J."/>
        </authorList>
    </citation>
    <scope>NUCLEOTIDE SEQUENCE [LARGE SCALE GENOMIC DNA]</scope>
    <source>
        <tissue evidence="2">Leaf</tissue>
    </source>
</reference>
<protein>
    <submittedName>
        <fullName evidence="2">Uncharacterized protein</fullName>
    </submittedName>
</protein>
<evidence type="ECO:0000313" key="3">
    <source>
        <dbReference type="Proteomes" id="UP000607653"/>
    </source>
</evidence>
<dbReference type="AlphaFoldDB" id="A0A822ZPQ6"/>
<proteinExistence type="predicted"/>
<name>A0A822ZPQ6_NELNU</name>
<organism evidence="2 3">
    <name type="scientific">Nelumbo nucifera</name>
    <name type="common">Sacred lotus</name>
    <dbReference type="NCBI Taxonomy" id="4432"/>
    <lineage>
        <taxon>Eukaryota</taxon>
        <taxon>Viridiplantae</taxon>
        <taxon>Streptophyta</taxon>
        <taxon>Embryophyta</taxon>
        <taxon>Tracheophyta</taxon>
        <taxon>Spermatophyta</taxon>
        <taxon>Magnoliopsida</taxon>
        <taxon>Proteales</taxon>
        <taxon>Nelumbonaceae</taxon>
        <taxon>Nelumbo</taxon>
    </lineage>
</organism>
<comment type="caution">
    <text evidence="2">The sequence shown here is derived from an EMBL/GenBank/DDBJ whole genome shotgun (WGS) entry which is preliminary data.</text>
</comment>
<gene>
    <name evidence="2" type="ORF">HUJ06_016740</name>
</gene>
<dbReference type="EMBL" id="DUZY01000008">
    <property type="protein sequence ID" value="DAD46803.1"/>
    <property type="molecule type" value="Genomic_DNA"/>
</dbReference>
<sequence length="48" mass="5635">MKTQEYNHTTTKCTEDGTSHNKKQVQGFVQNNRTRNKVGRSYYKAKEV</sequence>
<dbReference type="Proteomes" id="UP000607653">
    <property type="component" value="Unassembled WGS sequence"/>
</dbReference>
<feature type="region of interest" description="Disordered" evidence="1">
    <location>
        <begin position="1"/>
        <end position="48"/>
    </location>
</feature>